<dbReference type="InterPro" id="IPR038005">
    <property type="entry name" value="RX-like_CC"/>
</dbReference>
<dbReference type="InterPro" id="IPR044974">
    <property type="entry name" value="Disease_R_plants"/>
</dbReference>
<proteinExistence type="inferred from homology"/>
<evidence type="ECO:0000313" key="12">
    <source>
        <dbReference type="EMBL" id="KAG2557840.1"/>
    </source>
</evidence>
<evidence type="ECO:0000256" key="3">
    <source>
        <dbReference type="ARBA" id="ARBA00022737"/>
    </source>
</evidence>
<evidence type="ECO:0000256" key="6">
    <source>
        <dbReference type="ARBA" id="ARBA00023054"/>
    </source>
</evidence>
<dbReference type="PANTHER" id="PTHR23155">
    <property type="entry name" value="DISEASE RESISTANCE PROTEIN RP"/>
    <property type="match status" value="1"/>
</dbReference>
<evidence type="ECO:0000256" key="4">
    <source>
        <dbReference type="ARBA" id="ARBA00022741"/>
    </source>
</evidence>
<dbReference type="InterPro" id="IPR032675">
    <property type="entry name" value="LRR_dom_sf"/>
</dbReference>
<evidence type="ECO:0000259" key="11">
    <source>
        <dbReference type="Pfam" id="PF23598"/>
    </source>
</evidence>
<feature type="domain" description="Disease resistance protein winged helix" evidence="10">
    <location>
        <begin position="667"/>
        <end position="737"/>
    </location>
</feature>
<feature type="coiled-coil region" evidence="7">
    <location>
        <begin position="112"/>
        <end position="139"/>
    </location>
</feature>
<sequence>MADLVLGVAKSLVEGTLSKAQSAIEEESKLRQSTQRDLVFIAGEFHMMQSFLSITTEEHVRNNVVSTWVTQVRDLAYDVEDCIEFIIHLDTKSDWWHRLIRCCNFKAQMLPLDEAVDIIEQLKARVQDVSQRNARYNLIANPGPKYCTELNQPAAAVASPDMLAQARYSTLKQQDLEALTKLITKKGRDLQVISLWGTGGNLEAASIIRNAFEHPKVWANFTCRAWVKLVRPFDHNEFIRSLLNQFYANSRQEQHGAVVGRDVLNREQELPAEDYLIQEFMHQVNNHRYLIVLEDVFISEWNAIRGHLAQQRNGSCIIVSTQQFEVASFCTGVPYFQRLSADRSLCVFLKEGPQTDGAMTDATNRAIISKNEILTLKRKVVRARMDHFPLVARKLEMHELTNYPSKARFDALQVMSVWGVAGVGKSALVRSFYYHRMLYNHQLFDKYGWVDVSHPLNLEDLCRNLLLEFYSHSLDENEATYCMMSIRDPIKECCKLLKDHPCLVIIDDLQSTEEWDSLQAALVSRPSKSIIVVISNEERIALHCADRKDLVFNVKALHIDAAFDLFKKEVHRKNSMFHTYVFDNDVELQQLILKCGGLPKVIVAIADLLAPQTHGWARSTSSMNAGFMQNLEANPEFACLRGLFSWMRSYFRACPDLLRPCIFYLSIFPGYHSIRRRRLVMRWVAEGYSKDSDSCTAEENGEKLFSKLVEMSMVQPPPQEIITHMRMVLCHVSGFFHEYIISRPKDENIVFALEVFALKKLCHPTTQRTGRHLVIEESWQRDNIVFERIDFSRLRSLTVFGEWESYMISKGMKVLRVLDLENASGVTDKDLEQMLKLLPRLKFLSLRGSSQIFRLPCSLGDLKQLETLDVRNTSIVTLPSSITKLMKLQYIRAGSTTPAPCSLVSWLPDCCKACRFVGVEVTRGTQKLMLLHTFGVVNVGIVRGKAILKDIRKLTHLRKLGVSGVSKKNYNVFCSAISGKPRLESLSVWLSRVNQEYLDDISTPPENLQSLKLYGLEKKLPNWIKQLPKLRKLNLEITISEEVGISSILGDLKELCILRLRVKLLQDSMLNFCVMKDATEERSYENVKILEIASCSRLLNVNFGSVAMRNLELLKVGCCNTGCGLQFTGLNHLAKLKEVWIIGSHVDTLKNHIEDQFAESTSKPALKLEEVNLSPCASAERNDQGCSFPFLSKGDAICFSLLECCWGSPIFEAY</sequence>
<dbReference type="AlphaFoldDB" id="A0A8T0P8A1"/>
<dbReference type="InterPro" id="IPR027417">
    <property type="entry name" value="P-loop_NTPase"/>
</dbReference>
<dbReference type="SUPFAM" id="SSF52058">
    <property type="entry name" value="L domain-like"/>
    <property type="match status" value="1"/>
</dbReference>
<gene>
    <name evidence="12" type="ORF">PVAP13_8NG262100</name>
</gene>
<keyword evidence="4" id="KW-0547">Nucleotide-binding</keyword>
<dbReference type="InterPro" id="IPR058922">
    <property type="entry name" value="WHD_DRP"/>
</dbReference>
<keyword evidence="3" id="KW-0677">Repeat</keyword>
<dbReference type="Pfam" id="PF23559">
    <property type="entry name" value="WHD_DRP"/>
    <property type="match status" value="1"/>
</dbReference>
<feature type="domain" description="Disease resistance N-terminal" evidence="9">
    <location>
        <begin position="13"/>
        <end position="96"/>
    </location>
</feature>
<evidence type="ECO:0000256" key="7">
    <source>
        <dbReference type="SAM" id="Coils"/>
    </source>
</evidence>
<dbReference type="Gene3D" id="3.80.10.10">
    <property type="entry name" value="Ribonuclease Inhibitor"/>
    <property type="match status" value="1"/>
</dbReference>
<evidence type="ECO:0000313" key="13">
    <source>
        <dbReference type="Proteomes" id="UP000823388"/>
    </source>
</evidence>
<dbReference type="Pfam" id="PF23598">
    <property type="entry name" value="LRR_14"/>
    <property type="match status" value="1"/>
</dbReference>
<dbReference type="PANTHER" id="PTHR23155:SF1135">
    <property type="entry name" value="OS08G0246300 PROTEIN"/>
    <property type="match status" value="1"/>
</dbReference>
<dbReference type="GO" id="GO:0043531">
    <property type="term" value="F:ADP binding"/>
    <property type="evidence" value="ECO:0007669"/>
    <property type="project" value="InterPro"/>
</dbReference>
<dbReference type="Proteomes" id="UP000823388">
    <property type="component" value="Chromosome 8N"/>
</dbReference>
<evidence type="ECO:0000259" key="8">
    <source>
        <dbReference type="Pfam" id="PF00931"/>
    </source>
</evidence>
<evidence type="ECO:0000259" key="9">
    <source>
        <dbReference type="Pfam" id="PF18052"/>
    </source>
</evidence>
<accession>A0A8T0P8A1</accession>
<keyword evidence="2" id="KW-0433">Leucine-rich repeat</keyword>
<keyword evidence="5" id="KW-0611">Plant defense</keyword>
<dbReference type="InterPro" id="IPR055414">
    <property type="entry name" value="LRR_R13L4/SHOC2-like"/>
</dbReference>
<dbReference type="SUPFAM" id="SSF52540">
    <property type="entry name" value="P-loop containing nucleoside triphosphate hydrolases"/>
    <property type="match status" value="2"/>
</dbReference>
<evidence type="ECO:0000256" key="5">
    <source>
        <dbReference type="ARBA" id="ARBA00022821"/>
    </source>
</evidence>
<keyword evidence="13" id="KW-1185">Reference proteome</keyword>
<dbReference type="CDD" id="cd14798">
    <property type="entry name" value="RX-CC_like"/>
    <property type="match status" value="1"/>
</dbReference>
<feature type="domain" description="NB-ARC" evidence="8">
    <location>
        <begin position="410"/>
        <end position="574"/>
    </location>
</feature>
<keyword evidence="6 7" id="KW-0175">Coiled coil</keyword>
<dbReference type="PRINTS" id="PR00364">
    <property type="entry name" value="DISEASERSIST"/>
</dbReference>
<protein>
    <submittedName>
        <fullName evidence="12">Uncharacterized protein</fullName>
    </submittedName>
</protein>
<dbReference type="Gene3D" id="1.20.5.4130">
    <property type="match status" value="1"/>
</dbReference>
<dbReference type="InterPro" id="IPR041118">
    <property type="entry name" value="Rx_N"/>
</dbReference>
<dbReference type="InterPro" id="IPR002182">
    <property type="entry name" value="NB-ARC"/>
</dbReference>
<name>A0A8T0P8A1_PANVG</name>
<feature type="domain" description="Disease resistance R13L4/SHOC-2-like LRR" evidence="11">
    <location>
        <begin position="794"/>
        <end position="1152"/>
    </location>
</feature>
<organism evidence="12 13">
    <name type="scientific">Panicum virgatum</name>
    <name type="common">Blackwell switchgrass</name>
    <dbReference type="NCBI Taxonomy" id="38727"/>
    <lineage>
        <taxon>Eukaryota</taxon>
        <taxon>Viridiplantae</taxon>
        <taxon>Streptophyta</taxon>
        <taxon>Embryophyta</taxon>
        <taxon>Tracheophyta</taxon>
        <taxon>Spermatophyta</taxon>
        <taxon>Magnoliopsida</taxon>
        <taxon>Liliopsida</taxon>
        <taxon>Poales</taxon>
        <taxon>Poaceae</taxon>
        <taxon>PACMAD clade</taxon>
        <taxon>Panicoideae</taxon>
        <taxon>Panicodae</taxon>
        <taxon>Paniceae</taxon>
        <taxon>Panicinae</taxon>
        <taxon>Panicum</taxon>
        <taxon>Panicum sect. Hiantes</taxon>
    </lineage>
</organism>
<dbReference type="Pfam" id="PF18052">
    <property type="entry name" value="Rx_N"/>
    <property type="match status" value="1"/>
</dbReference>
<dbReference type="GO" id="GO:0098542">
    <property type="term" value="P:defense response to other organism"/>
    <property type="evidence" value="ECO:0007669"/>
    <property type="project" value="TreeGrafter"/>
</dbReference>
<comment type="caution">
    <text evidence="12">The sequence shown here is derived from an EMBL/GenBank/DDBJ whole genome shotgun (WGS) entry which is preliminary data.</text>
</comment>
<dbReference type="EMBL" id="CM029052">
    <property type="protein sequence ID" value="KAG2557840.1"/>
    <property type="molecule type" value="Genomic_DNA"/>
</dbReference>
<feature type="domain" description="NB-ARC" evidence="8">
    <location>
        <begin position="174"/>
        <end position="339"/>
    </location>
</feature>
<evidence type="ECO:0000259" key="10">
    <source>
        <dbReference type="Pfam" id="PF23559"/>
    </source>
</evidence>
<dbReference type="Gene3D" id="3.40.50.300">
    <property type="entry name" value="P-loop containing nucleotide triphosphate hydrolases"/>
    <property type="match status" value="2"/>
</dbReference>
<dbReference type="OrthoDB" id="693153at2759"/>
<comment type="similarity">
    <text evidence="1">Belongs to the disease resistance NB-LRR family.</text>
</comment>
<evidence type="ECO:0000256" key="1">
    <source>
        <dbReference type="ARBA" id="ARBA00008894"/>
    </source>
</evidence>
<reference evidence="12" key="1">
    <citation type="submission" date="2020-05" db="EMBL/GenBank/DDBJ databases">
        <title>WGS assembly of Panicum virgatum.</title>
        <authorList>
            <person name="Lovell J.T."/>
            <person name="Jenkins J."/>
            <person name="Shu S."/>
            <person name="Juenger T.E."/>
            <person name="Schmutz J."/>
        </authorList>
    </citation>
    <scope>NUCLEOTIDE SEQUENCE</scope>
    <source>
        <strain evidence="12">AP13</strain>
    </source>
</reference>
<dbReference type="Pfam" id="PF00931">
    <property type="entry name" value="NB-ARC"/>
    <property type="match status" value="2"/>
</dbReference>
<evidence type="ECO:0000256" key="2">
    <source>
        <dbReference type="ARBA" id="ARBA00022614"/>
    </source>
</evidence>